<feature type="domain" description="C2H2-type" evidence="7">
    <location>
        <begin position="39"/>
        <end position="66"/>
    </location>
</feature>
<dbReference type="FunFam" id="3.30.160.60:FF:000446">
    <property type="entry name" value="Zinc finger protein"/>
    <property type="match status" value="1"/>
</dbReference>
<evidence type="ECO:0000256" key="1">
    <source>
        <dbReference type="ARBA" id="ARBA00022723"/>
    </source>
</evidence>
<feature type="region of interest" description="Disordered" evidence="6">
    <location>
        <begin position="797"/>
        <end position="915"/>
    </location>
</feature>
<feature type="compositionally biased region" description="Polar residues" evidence="6">
    <location>
        <begin position="873"/>
        <end position="897"/>
    </location>
</feature>
<evidence type="ECO:0000256" key="6">
    <source>
        <dbReference type="SAM" id="MobiDB-lite"/>
    </source>
</evidence>
<evidence type="ECO:0000256" key="3">
    <source>
        <dbReference type="ARBA" id="ARBA00022771"/>
    </source>
</evidence>
<evidence type="ECO:0000313" key="9">
    <source>
        <dbReference type="RefSeq" id="XP_022106203.1"/>
    </source>
</evidence>
<feature type="domain" description="C2H2-type" evidence="7">
    <location>
        <begin position="347"/>
        <end position="374"/>
    </location>
</feature>
<dbReference type="PROSITE" id="PS00028">
    <property type="entry name" value="ZINC_FINGER_C2H2_1"/>
    <property type="match status" value="12"/>
</dbReference>
<protein>
    <submittedName>
        <fullName evidence="9">Zinc finger protein Xfin-like</fullName>
    </submittedName>
</protein>
<dbReference type="InterPro" id="IPR036236">
    <property type="entry name" value="Znf_C2H2_sf"/>
</dbReference>
<dbReference type="PROSITE" id="PS50157">
    <property type="entry name" value="ZINC_FINGER_C2H2_2"/>
    <property type="match status" value="12"/>
</dbReference>
<evidence type="ECO:0000259" key="7">
    <source>
        <dbReference type="PROSITE" id="PS50157"/>
    </source>
</evidence>
<dbReference type="Gene3D" id="3.30.160.60">
    <property type="entry name" value="Classic Zinc Finger"/>
    <property type="match status" value="9"/>
</dbReference>
<feature type="domain" description="C2H2-type" evidence="7">
    <location>
        <begin position="555"/>
        <end position="582"/>
    </location>
</feature>
<feature type="domain" description="C2H2-type" evidence="7">
    <location>
        <begin position="702"/>
        <end position="729"/>
    </location>
</feature>
<feature type="domain" description="C2H2-type" evidence="7">
    <location>
        <begin position="424"/>
        <end position="446"/>
    </location>
</feature>
<dbReference type="InterPro" id="IPR013087">
    <property type="entry name" value="Znf_C2H2_type"/>
</dbReference>
<keyword evidence="1" id="KW-0479">Metal-binding</keyword>
<dbReference type="GeneID" id="110987628"/>
<dbReference type="PANTHER" id="PTHR24379:SF121">
    <property type="entry name" value="C2H2-TYPE DOMAIN-CONTAINING PROTEIN"/>
    <property type="match status" value="1"/>
</dbReference>
<keyword evidence="2" id="KW-0677">Repeat</keyword>
<name>A0A8B7ZKP8_ACAPL</name>
<dbReference type="Proteomes" id="UP000694845">
    <property type="component" value="Unplaced"/>
</dbReference>
<evidence type="ECO:0000313" key="8">
    <source>
        <dbReference type="Proteomes" id="UP000694845"/>
    </source>
</evidence>
<dbReference type="OMA" id="YCERNFT"/>
<feature type="region of interest" description="Disordered" evidence="6">
    <location>
        <begin position="182"/>
        <end position="308"/>
    </location>
</feature>
<feature type="compositionally biased region" description="Basic and acidic residues" evidence="6">
    <location>
        <begin position="278"/>
        <end position="287"/>
    </location>
</feature>
<dbReference type="OrthoDB" id="5576026at2759"/>
<keyword evidence="3 5" id="KW-0863">Zinc-finger</keyword>
<keyword evidence="4" id="KW-0862">Zinc</keyword>
<dbReference type="GO" id="GO:0000977">
    <property type="term" value="F:RNA polymerase II transcription regulatory region sequence-specific DNA binding"/>
    <property type="evidence" value="ECO:0007669"/>
    <property type="project" value="TreeGrafter"/>
</dbReference>
<sequence>MSGGDAMLSCHLCGYLATSPVYLAQHQKRHGLEYEGPWRTCDHCNFATRSVQEFRAHAKQHTRELPQDFKCVDCGRSYQTLKNFEKHCIQVHKKDLSAMEEGRQTEGSSGNETTGNTFQCSECEFTCKSHGSMWYHQKKMHPTEEDKQKEWHCCQICGLTFVYKQRYYAHMEQYHALSMDEPVDSEEMPVDDSSPSHEGSQSPTAEKHDLTPGQLIIKSEALSDVEPDGELEQEEGTWVDHEDSNENMMLSRSEIGTVRRPSSEGDVDIENRSAGNGHLDDHDEEPPSLRQMLERGPSPGRLVGNDDSLEHRQGGVGFPCDDCDFVGASSSGLWYHRRKVHEPNKMATCPHCDYTAVSSRDVQKHLRKHTNERPFDCKYCERNFTQKNHLFNHIITIHKGEKLPTEVAESKGAASQSPESNRPFICNQCGRAFARKNLLQLHKMTHGVVQDQKEGEGSVDDQDLEASTEALQVDSDVAGPSGTQKQVKIAFEECQCTICQKSGPNMVGYNYLKEGLAPSGRKRFECTLCRKVFPALCKCLSHIKLLHATASGNPYKCRNCGKCFLAVTSLCGHMRAHRERKKFSFQCGICEKVFQIGEALKRHVVAFHSKAISKEALAAAAKQSSKLKLKIRLPKLADKILAEKLASGRENRLQDDKMKEQMAGGKKRALPKTMTCNKCGQSFTQGNSYVRHMCKHLNIVPFDCKKCGKLFSSQAVLKAHMQHHNNAQMYQCIRCSFRAKYLTQLYTHMEKHFGKGVHGCVYCTTRFTKKSNIKKHILTKHRGKRLAFEDYTATVQADDEDTLNEEGDRQEVVPNESEIMDSSPQPHPVNVYPAPAAASPNRSNSSKQSVAGNVRVEISQPDSSQIAEDRPPSTLSSEGSVHTSVSATHNPTKNNTHQVKEAKAQTMPSPASKKEPVSEQKCADCLSKISSNLKCTHCGIIFLDMVMHTIHMGWHGRNDPFECHTCGRNCGDKYGFITHIFREPHN</sequence>
<feature type="domain" description="C2H2-type" evidence="7">
    <location>
        <begin position="674"/>
        <end position="701"/>
    </location>
</feature>
<dbReference type="Pfam" id="PF00096">
    <property type="entry name" value="zf-C2H2"/>
    <property type="match status" value="4"/>
</dbReference>
<proteinExistence type="predicted"/>
<feature type="domain" description="C2H2-type" evidence="7">
    <location>
        <begin position="118"/>
        <end position="146"/>
    </location>
</feature>
<gene>
    <name evidence="9" type="primary">LOC110987628</name>
</gene>
<dbReference type="GO" id="GO:0008270">
    <property type="term" value="F:zinc ion binding"/>
    <property type="evidence" value="ECO:0007669"/>
    <property type="project" value="UniProtKB-KW"/>
</dbReference>
<dbReference type="KEGG" id="aplc:110987628"/>
<dbReference type="SUPFAM" id="SSF57667">
    <property type="entry name" value="beta-beta-alpha zinc fingers"/>
    <property type="match status" value="8"/>
</dbReference>
<evidence type="ECO:0000256" key="4">
    <source>
        <dbReference type="ARBA" id="ARBA00022833"/>
    </source>
</evidence>
<dbReference type="AlphaFoldDB" id="A0A8B7ZKP8"/>
<dbReference type="GO" id="GO:0005634">
    <property type="term" value="C:nucleus"/>
    <property type="evidence" value="ECO:0007669"/>
    <property type="project" value="TreeGrafter"/>
</dbReference>
<feature type="compositionally biased region" description="Acidic residues" evidence="6">
    <location>
        <begin position="223"/>
        <end position="237"/>
    </location>
</feature>
<feature type="domain" description="C2H2-type" evidence="7">
    <location>
        <begin position="318"/>
        <end position="346"/>
    </location>
</feature>
<feature type="compositionally biased region" description="Low complexity" evidence="6">
    <location>
        <begin position="833"/>
        <end position="846"/>
    </location>
</feature>
<feature type="domain" description="C2H2-type" evidence="7">
    <location>
        <begin position="758"/>
        <end position="786"/>
    </location>
</feature>
<dbReference type="GO" id="GO:0000981">
    <property type="term" value="F:DNA-binding transcription factor activity, RNA polymerase II-specific"/>
    <property type="evidence" value="ECO:0007669"/>
    <property type="project" value="TreeGrafter"/>
</dbReference>
<dbReference type="PANTHER" id="PTHR24379">
    <property type="entry name" value="KRAB AND ZINC FINGER DOMAIN-CONTAINING"/>
    <property type="match status" value="1"/>
</dbReference>
<dbReference type="SMART" id="SM00355">
    <property type="entry name" value="ZnF_C2H2"/>
    <property type="match status" value="18"/>
</dbReference>
<accession>A0A8B7ZKP8</accession>
<keyword evidence="8" id="KW-1185">Reference proteome</keyword>
<reference evidence="9" key="1">
    <citation type="submission" date="2025-08" db="UniProtKB">
        <authorList>
            <consortium name="RefSeq"/>
        </authorList>
    </citation>
    <scope>IDENTIFICATION</scope>
</reference>
<dbReference type="RefSeq" id="XP_022106203.1">
    <property type="nucleotide sequence ID" value="XM_022250511.1"/>
</dbReference>
<feature type="domain" description="C2H2-type" evidence="7">
    <location>
        <begin position="69"/>
        <end position="97"/>
    </location>
</feature>
<feature type="domain" description="C2H2-type" evidence="7">
    <location>
        <begin position="375"/>
        <end position="403"/>
    </location>
</feature>
<evidence type="ECO:0000256" key="2">
    <source>
        <dbReference type="ARBA" id="ARBA00022737"/>
    </source>
</evidence>
<evidence type="ECO:0000256" key="5">
    <source>
        <dbReference type="PROSITE-ProRule" id="PRU00042"/>
    </source>
</evidence>
<feature type="domain" description="C2H2-type" evidence="7">
    <location>
        <begin position="585"/>
        <end position="609"/>
    </location>
</feature>
<organism evidence="8 9">
    <name type="scientific">Acanthaster planci</name>
    <name type="common">Crown-of-thorns starfish</name>
    <dbReference type="NCBI Taxonomy" id="133434"/>
    <lineage>
        <taxon>Eukaryota</taxon>
        <taxon>Metazoa</taxon>
        <taxon>Echinodermata</taxon>
        <taxon>Eleutherozoa</taxon>
        <taxon>Asterozoa</taxon>
        <taxon>Asteroidea</taxon>
        <taxon>Valvatacea</taxon>
        <taxon>Valvatida</taxon>
        <taxon>Acanthasteridae</taxon>
        <taxon>Acanthaster</taxon>
    </lineage>
</organism>